<gene>
    <name evidence="3" type="ORF">RM779_29260</name>
</gene>
<dbReference type="PROSITE" id="PS51819">
    <property type="entry name" value="VOC"/>
    <property type="match status" value="1"/>
</dbReference>
<keyword evidence="1" id="KW-0479">Metal-binding</keyword>
<proteinExistence type="predicted"/>
<dbReference type="Proteomes" id="UP001183615">
    <property type="component" value="Unassembled WGS sequence"/>
</dbReference>
<keyword evidence="4" id="KW-1185">Reference proteome</keyword>
<evidence type="ECO:0000313" key="3">
    <source>
        <dbReference type="EMBL" id="MDT0446654.1"/>
    </source>
</evidence>
<dbReference type="InterPro" id="IPR004360">
    <property type="entry name" value="Glyas_Fos-R_dOase_dom"/>
</dbReference>
<feature type="domain" description="VOC" evidence="2">
    <location>
        <begin position="17"/>
        <end position="145"/>
    </location>
</feature>
<dbReference type="RefSeq" id="WP_311620806.1">
    <property type="nucleotide sequence ID" value="NZ_JAVREV010000021.1"/>
</dbReference>
<accession>A0ABU2SFI4</accession>
<dbReference type="InterPro" id="IPR029068">
    <property type="entry name" value="Glyas_Bleomycin-R_OHBP_Dase"/>
</dbReference>
<comment type="caution">
    <text evidence="3">The sequence shown here is derived from an EMBL/GenBank/DDBJ whole genome shotgun (WGS) entry which is preliminary data.</text>
</comment>
<organism evidence="3 4">
    <name type="scientific">Streptomyces johnsoniae</name>
    <dbReference type="NCBI Taxonomy" id="3075532"/>
    <lineage>
        <taxon>Bacteria</taxon>
        <taxon>Bacillati</taxon>
        <taxon>Actinomycetota</taxon>
        <taxon>Actinomycetes</taxon>
        <taxon>Kitasatosporales</taxon>
        <taxon>Streptomycetaceae</taxon>
        <taxon>Streptomyces</taxon>
    </lineage>
</organism>
<dbReference type="Gene3D" id="3.10.180.10">
    <property type="entry name" value="2,3-Dihydroxybiphenyl 1,2-Dioxygenase, domain 1"/>
    <property type="match status" value="1"/>
</dbReference>
<dbReference type="InterPro" id="IPR051785">
    <property type="entry name" value="MMCE/EMCE_epimerase"/>
</dbReference>
<dbReference type="PANTHER" id="PTHR43048:SF3">
    <property type="entry name" value="METHYLMALONYL-COA EPIMERASE, MITOCHONDRIAL"/>
    <property type="match status" value="1"/>
</dbReference>
<dbReference type="Pfam" id="PF00903">
    <property type="entry name" value="Glyoxalase"/>
    <property type="match status" value="1"/>
</dbReference>
<sequence length="148" mass="16537">MSQHTSGSSEVLLSRMRFLSVGLSVADVEAMATWYIEQLGFEHVLTHNFEDYGVTATFLRYGDLSIELVQNDTIVKVDRPLPPNHNAVLGVSQLSIHVDDVEKAHEIAVSRGLPIVMDLAPYPPIQTNAFFIQDPEGNIIEVFKAEWE</sequence>
<evidence type="ECO:0000259" key="2">
    <source>
        <dbReference type="PROSITE" id="PS51819"/>
    </source>
</evidence>
<dbReference type="InterPro" id="IPR037523">
    <property type="entry name" value="VOC_core"/>
</dbReference>
<dbReference type="PANTHER" id="PTHR43048">
    <property type="entry name" value="METHYLMALONYL-COA EPIMERASE"/>
    <property type="match status" value="1"/>
</dbReference>
<protein>
    <submittedName>
        <fullName evidence="3">VOC family protein</fullName>
    </submittedName>
</protein>
<evidence type="ECO:0000256" key="1">
    <source>
        <dbReference type="ARBA" id="ARBA00022723"/>
    </source>
</evidence>
<dbReference type="EMBL" id="JAVREV010000021">
    <property type="protein sequence ID" value="MDT0446654.1"/>
    <property type="molecule type" value="Genomic_DNA"/>
</dbReference>
<name>A0ABU2SFI4_9ACTN</name>
<dbReference type="SUPFAM" id="SSF54593">
    <property type="entry name" value="Glyoxalase/Bleomycin resistance protein/Dihydroxybiphenyl dioxygenase"/>
    <property type="match status" value="1"/>
</dbReference>
<evidence type="ECO:0000313" key="4">
    <source>
        <dbReference type="Proteomes" id="UP001183615"/>
    </source>
</evidence>
<reference evidence="4" key="1">
    <citation type="submission" date="2023-07" db="EMBL/GenBank/DDBJ databases">
        <title>30 novel species of actinomycetes from the DSMZ collection.</title>
        <authorList>
            <person name="Nouioui I."/>
        </authorList>
    </citation>
    <scope>NUCLEOTIDE SEQUENCE [LARGE SCALE GENOMIC DNA]</scope>
    <source>
        <strain evidence="4">DSM 41886</strain>
    </source>
</reference>